<proteinExistence type="predicted"/>
<feature type="compositionally biased region" description="Basic and acidic residues" evidence="1">
    <location>
        <begin position="193"/>
        <end position="203"/>
    </location>
</feature>
<dbReference type="AlphaFoldDB" id="A0A9W7X8T1"/>
<reference evidence="2 3" key="1">
    <citation type="submission" date="2022-10" db="EMBL/GenBank/DDBJ databases">
        <title>WGS assembly of Paspalum vaginatum 540-79.</title>
        <authorList>
            <person name="Sun G."/>
            <person name="Wase N."/>
            <person name="Shu S."/>
            <person name="Jenkins J."/>
            <person name="Zhou B."/>
            <person name="Torres-Rodriguez J."/>
            <person name="Chen C."/>
            <person name="Sandor L."/>
            <person name="Plott C."/>
            <person name="Yoshinga Y."/>
            <person name="Daum C."/>
            <person name="Qi P."/>
            <person name="Barry K."/>
            <person name="Lipzen A."/>
            <person name="Berry L."/>
            <person name="Pedersen C."/>
            <person name="Gottilla T."/>
            <person name="Foltz A."/>
            <person name="Yu H."/>
            <person name="O'Malley R."/>
            <person name="Zhang C."/>
            <person name="Devos K."/>
            <person name="Sigmon B."/>
            <person name="Yu B."/>
            <person name="Obata T."/>
            <person name="Schmutz J."/>
            <person name="Schnable J."/>
        </authorList>
    </citation>
    <scope>NUCLEOTIDE SEQUENCE [LARGE SCALE GENOMIC DNA]</scope>
    <source>
        <strain evidence="3">cv. 540-79</strain>
    </source>
</reference>
<dbReference type="EMBL" id="MU630263">
    <property type="protein sequence ID" value="KAJ1254207.1"/>
    <property type="molecule type" value="Genomic_DNA"/>
</dbReference>
<accession>A0A9W7X8T1</accession>
<evidence type="ECO:0000313" key="2">
    <source>
        <dbReference type="EMBL" id="KAJ1254207.1"/>
    </source>
</evidence>
<sequence length="203" mass="22335">MRHCLAAAPARAPVTSLGRCYFHTLTHLTPFSLPIRATLLVPPPLLPLLPSMPPPPTNHIRSGQAKGRVFRDSSLFLPHITCVRMKRSGSYAGRIERCCWSSAAPPHPSPIERMRWNRAHQHATGRTQDSGRCWSFARPHPHPHSADSVHLLTSSRALLGPEAIRECLQVLARQGGLELTTSIPRKQGGEAGAESKHVKQSVE</sequence>
<organism evidence="2 3">
    <name type="scientific">Paspalum vaginatum</name>
    <name type="common">seashore paspalum</name>
    <dbReference type="NCBI Taxonomy" id="158149"/>
    <lineage>
        <taxon>Eukaryota</taxon>
        <taxon>Viridiplantae</taxon>
        <taxon>Streptophyta</taxon>
        <taxon>Embryophyta</taxon>
        <taxon>Tracheophyta</taxon>
        <taxon>Spermatophyta</taxon>
        <taxon>Magnoliopsida</taxon>
        <taxon>Liliopsida</taxon>
        <taxon>Poales</taxon>
        <taxon>Poaceae</taxon>
        <taxon>PACMAD clade</taxon>
        <taxon>Panicoideae</taxon>
        <taxon>Andropogonodae</taxon>
        <taxon>Paspaleae</taxon>
        <taxon>Paspalinae</taxon>
        <taxon>Paspalum</taxon>
    </lineage>
</organism>
<protein>
    <submittedName>
        <fullName evidence="2">Uncharacterized protein</fullName>
    </submittedName>
</protein>
<evidence type="ECO:0000256" key="1">
    <source>
        <dbReference type="SAM" id="MobiDB-lite"/>
    </source>
</evidence>
<comment type="caution">
    <text evidence="2">The sequence shown here is derived from an EMBL/GenBank/DDBJ whole genome shotgun (WGS) entry which is preliminary data.</text>
</comment>
<evidence type="ECO:0000313" key="3">
    <source>
        <dbReference type="Proteomes" id="UP001164776"/>
    </source>
</evidence>
<name>A0A9W7X8T1_9POAL</name>
<dbReference type="Proteomes" id="UP001164776">
    <property type="component" value="Unassembled WGS sequence"/>
</dbReference>
<gene>
    <name evidence="2" type="ORF">BS78_K105200</name>
</gene>
<feature type="region of interest" description="Disordered" evidence="1">
    <location>
        <begin position="182"/>
        <end position="203"/>
    </location>
</feature>
<keyword evidence="3" id="KW-1185">Reference proteome</keyword>